<organism evidence="1 2">
    <name type="scientific">Pterulicium gracile</name>
    <dbReference type="NCBI Taxonomy" id="1884261"/>
    <lineage>
        <taxon>Eukaryota</taxon>
        <taxon>Fungi</taxon>
        <taxon>Dikarya</taxon>
        <taxon>Basidiomycota</taxon>
        <taxon>Agaricomycotina</taxon>
        <taxon>Agaricomycetes</taxon>
        <taxon>Agaricomycetidae</taxon>
        <taxon>Agaricales</taxon>
        <taxon>Pleurotineae</taxon>
        <taxon>Pterulaceae</taxon>
        <taxon>Pterulicium</taxon>
    </lineage>
</organism>
<sequence length="160" mass="18508">MSTLGSLCNLTGSFSFRYEKRDCVLLLQTKGMDFISRPSRSRARSFTHCLRRPESHRQLRAAQCRHFLTPASPPAISISSAEVNVIPAYRLRRRAKRTILATHNNIQTENILIFPKKSITMNQKQRVRTRDQRTSLTPRTVFLPGMERDDARTLAIHEMR</sequence>
<name>A0A5C3QGF3_9AGAR</name>
<protein>
    <submittedName>
        <fullName evidence="1">Uncharacterized protein</fullName>
    </submittedName>
</protein>
<dbReference type="EMBL" id="ML178826">
    <property type="protein sequence ID" value="TFL01086.1"/>
    <property type="molecule type" value="Genomic_DNA"/>
</dbReference>
<dbReference type="Proteomes" id="UP000305067">
    <property type="component" value="Unassembled WGS sequence"/>
</dbReference>
<keyword evidence="2" id="KW-1185">Reference proteome</keyword>
<reference evidence="1 2" key="1">
    <citation type="journal article" date="2019" name="Nat. Ecol. Evol.">
        <title>Megaphylogeny resolves global patterns of mushroom evolution.</title>
        <authorList>
            <person name="Varga T."/>
            <person name="Krizsan K."/>
            <person name="Foldi C."/>
            <person name="Dima B."/>
            <person name="Sanchez-Garcia M."/>
            <person name="Sanchez-Ramirez S."/>
            <person name="Szollosi G.J."/>
            <person name="Szarkandi J.G."/>
            <person name="Papp V."/>
            <person name="Albert L."/>
            <person name="Andreopoulos W."/>
            <person name="Angelini C."/>
            <person name="Antonin V."/>
            <person name="Barry K.W."/>
            <person name="Bougher N.L."/>
            <person name="Buchanan P."/>
            <person name="Buyck B."/>
            <person name="Bense V."/>
            <person name="Catcheside P."/>
            <person name="Chovatia M."/>
            <person name="Cooper J."/>
            <person name="Damon W."/>
            <person name="Desjardin D."/>
            <person name="Finy P."/>
            <person name="Geml J."/>
            <person name="Haridas S."/>
            <person name="Hughes K."/>
            <person name="Justo A."/>
            <person name="Karasinski D."/>
            <person name="Kautmanova I."/>
            <person name="Kiss B."/>
            <person name="Kocsube S."/>
            <person name="Kotiranta H."/>
            <person name="LaButti K.M."/>
            <person name="Lechner B.E."/>
            <person name="Liimatainen K."/>
            <person name="Lipzen A."/>
            <person name="Lukacs Z."/>
            <person name="Mihaltcheva S."/>
            <person name="Morgado L.N."/>
            <person name="Niskanen T."/>
            <person name="Noordeloos M.E."/>
            <person name="Ohm R.A."/>
            <person name="Ortiz-Santana B."/>
            <person name="Ovrebo C."/>
            <person name="Racz N."/>
            <person name="Riley R."/>
            <person name="Savchenko A."/>
            <person name="Shiryaev A."/>
            <person name="Soop K."/>
            <person name="Spirin V."/>
            <person name="Szebenyi C."/>
            <person name="Tomsovsky M."/>
            <person name="Tulloss R.E."/>
            <person name="Uehling J."/>
            <person name="Grigoriev I.V."/>
            <person name="Vagvolgyi C."/>
            <person name="Papp T."/>
            <person name="Martin F.M."/>
            <person name="Miettinen O."/>
            <person name="Hibbett D.S."/>
            <person name="Nagy L.G."/>
        </authorList>
    </citation>
    <scope>NUCLEOTIDE SEQUENCE [LARGE SCALE GENOMIC DNA]</scope>
    <source>
        <strain evidence="1 2">CBS 309.79</strain>
    </source>
</reference>
<dbReference type="AlphaFoldDB" id="A0A5C3QGF3"/>
<evidence type="ECO:0000313" key="2">
    <source>
        <dbReference type="Proteomes" id="UP000305067"/>
    </source>
</evidence>
<proteinExistence type="predicted"/>
<gene>
    <name evidence="1" type="ORF">BDV98DRAFT_89131</name>
</gene>
<evidence type="ECO:0000313" key="1">
    <source>
        <dbReference type="EMBL" id="TFL01086.1"/>
    </source>
</evidence>
<accession>A0A5C3QGF3</accession>